<dbReference type="Pfam" id="PF25273">
    <property type="entry name" value="DUF7869"/>
    <property type="match status" value="1"/>
</dbReference>
<accession>A0A914Q8U6</accession>
<evidence type="ECO:0000313" key="2">
    <source>
        <dbReference type="Proteomes" id="UP000887578"/>
    </source>
</evidence>
<feature type="domain" description="DUF7869" evidence="1">
    <location>
        <begin position="427"/>
        <end position="605"/>
    </location>
</feature>
<dbReference type="Proteomes" id="UP000887578">
    <property type="component" value="Unplaced"/>
</dbReference>
<reference evidence="3" key="1">
    <citation type="submission" date="2022-11" db="UniProtKB">
        <authorList>
            <consortium name="WormBaseParasite"/>
        </authorList>
    </citation>
    <scope>IDENTIFICATION</scope>
</reference>
<keyword evidence="2" id="KW-1185">Reference proteome</keyword>
<name>A0A914Q8U6_9BILA</name>
<evidence type="ECO:0000313" key="3">
    <source>
        <dbReference type="WBParaSite" id="PDA_v2.g25508.t1"/>
    </source>
</evidence>
<sequence>MSTKTPEVFPGKASKALTLHDKFYCLNLNIGKTQHPAIANTVHFKSNSFFKKNFDTELDNVHNHKCWNDKNYSWNKKDSQITLPPFQIDVSNLYDSTEKAKSRSMMSLQIIAFENQDEQITVAKPLPKKTSIKPWQRLVGSAVSEIFEFCRQQQDSQNVPEIMDFSSSQRLLTAELDEDEMNVLSQGFNTFSILHSDDEEEETRPRNKACNEACCNQSETAHENTVSEDAMFEVCENNSLVSTIEHHNLYLTRLKESDKRINPLPPLQLISTPCKCGLRCDTLLSIIHRFIQLALQGVDHPVHPNTGKRFERDSTVEKLARIAMYIEENFDSDPARNSFLPPSHATKCSTVGEALQIPHNKRRNLNFTRLLKKMACKTHFVAGNDLTKCTICTSYSFKVRKTSLSAQEKAKLLLEWETHKIRISKKVEDNDRMFCGLNLAIVHQKDGPHNTTTVGFFSPASCYDTTTNSIISQLLFTISSLPFVPPTIFIQVDNFPGNKSYLFFGVFEYLLLRQKAIKEFYISFMQPGHTHCNVDARFGNFSTFLNSRECGSPQELISAFKECIPGQAIMKQTIYDFKSVLTQYCNHYGTLKSMYDFHLYLDGNNVPMVENARFHLSETLLCGQRQNEETFTTKIFKEKKNFHH</sequence>
<dbReference type="WBParaSite" id="PDA_v2.g25508.t1">
    <property type="protein sequence ID" value="PDA_v2.g25508.t1"/>
    <property type="gene ID" value="PDA_v2.g25508"/>
</dbReference>
<protein>
    <submittedName>
        <fullName evidence="3">Transposase</fullName>
    </submittedName>
</protein>
<dbReference type="PANTHER" id="PTHR33153:SF3">
    <property type="entry name" value="TRAFFICKING PROTEIN PARTICLE COMPLEX SUBUNIT 11 DOMAIN-CONTAINING PROTEIN"/>
    <property type="match status" value="1"/>
</dbReference>
<evidence type="ECO:0000259" key="1">
    <source>
        <dbReference type="Pfam" id="PF25273"/>
    </source>
</evidence>
<dbReference type="PANTHER" id="PTHR33153">
    <property type="entry name" value="MYND-TYPE DOMAIN-CONTAINING PROTEIN"/>
    <property type="match status" value="1"/>
</dbReference>
<proteinExistence type="predicted"/>
<dbReference type="InterPro" id="IPR057191">
    <property type="entry name" value="DUF7869"/>
</dbReference>
<dbReference type="AlphaFoldDB" id="A0A914Q8U6"/>
<organism evidence="2 3">
    <name type="scientific">Panagrolaimus davidi</name>
    <dbReference type="NCBI Taxonomy" id="227884"/>
    <lineage>
        <taxon>Eukaryota</taxon>
        <taxon>Metazoa</taxon>
        <taxon>Ecdysozoa</taxon>
        <taxon>Nematoda</taxon>
        <taxon>Chromadorea</taxon>
        <taxon>Rhabditida</taxon>
        <taxon>Tylenchina</taxon>
        <taxon>Panagrolaimomorpha</taxon>
        <taxon>Panagrolaimoidea</taxon>
        <taxon>Panagrolaimidae</taxon>
        <taxon>Panagrolaimus</taxon>
    </lineage>
</organism>